<evidence type="ECO:0000313" key="2">
    <source>
        <dbReference type="Proteomes" id="UP000251075"/>
    </source>
</evidence>
<gene>
    <name evidence="1" type="ORF">CU669_06310</name>
</gene>
<dbReference type="Proteomes" id="UP000251075">
    <property type="component" value="Unassembled WGS sequence"/>
</dbReference>
<accession>A0A364P1J0</accession>
<keyword evidence="2" id="KW-1185">Reference proteome</keyword>
<protein>
    <submittedName>
        <fullName evidence="1">Phage tail protein</fullName>
    </submittedName>
</protein>
<dbReference type="AlphaFoldDB" id="A0A364P1J0"/>
<evidence type="ECO:0000313" key="1">
    <source>
        <dbReference type="EMBL" id="RAU22985.1"/>
    </source>
</evidence>
<dbReference type="RefSeq" id="WP_112142967.1">
    <property type="nucleotide sequence ID" value="NZ_PGTO01000003.1"/>
</dbReference>
<dbReference type="OrthoDB" id="800002at2"/>
<dbReference type="EMBL" id="PGTO01000003">
    <property type="protein sequence ID" value="RAU22985.1"/>
    <property type="molecule type" value="Genomic_DNA"/>
</dbReference>
<organism evidence="1 2">
    <name type="scientific">Paramagnetospirillum kuznetsovii</name>
    <dbReference type="NCBI Taxonomy" id="2053833"/>
    <lineage>
        <taxon>Bacteria</taxon>
        <taxon>Pseudomonadati</taxon>
        <taxon>Pseudomonadota</taxon>
        <taxon>Alphaproteobacteria</taxon>
        <taxon>Rhodospirillales</taxon>
        <taxon>Magnetospirillaceae</taxon>
        <taxon>Paramagnetospirillum</taxon>
    </lineage>
</organism>
<reference evidence="1 2" key="1">
    <citation type="submission" date="2017-11" db="EMBL/GenBank/DDBJ databases">
        <title>Draft genome sequence of magnetotactic bacterium Magnetospirillum kuznetsovii LBB-42.</title>
        <authorList>
            <person name="Grouzdev D.S."/>
            <person name="Rysina M.S."/>
            <person name="Baslerov R.V."/>
            <person name="Koziaeva V."/>
        </authorList>
    </citation>
    <scope>NUCLEOTIDE SEQUENCE [LARGE SCALE GENOMIC DNA]</scope>
    <source>
        <strain evidence="1 2">LBB-42</strain>
    </source>
</reference>
<proteinExistence type="predicted"/>
<sequence>MTTFALITEGITDQIALELILEGHYRGKTDQDIDVEPLQPTRDATDQSRLPSDAFGGWELVLEYCSLHDRIHEALAFNDYLVIQIDTDCGEEVNYGVPLTIDGAERAIPDLVEAVRARIIACLSPELHETYKGRILFAICVHSLECWLLPLHERQGDKKRKTHACADKLQRALARKTINFAKDYDTYRDIALEYRKANHVARNLEFNESFAIFINDLPVL</sequence>
<comment type="caution">
    <text evidence="1">The sequence shown here is derived from an EMBL/GenBank/DDBJ whole genome shotgun (WGS) entry which is preliminary data.</text>
</comment>
<name>A0A364P1J0_9PROT</name>